<reference evidence="2" key="1">
    <citation type="submission" date="2020-05" db="EMBL/GenBank/DDBJ databases">
        <authorList>
            <person name="Chiriac C."/>
            <person name="Salcher M."/>
            <person name="Ghai R."/>
            <person name="Kavagutti S V."/>
        </authorList>
    </citation>
    <scope>NUCLEOTIDE SEQUENCE</scope>
</reference>
<name>A0A6J5R7H1_9CAUD</name>
<accession>A0A6J5R7H1</accession>
<evidence type="ECO:0000256" key="1">
    <source>
        <dbReference type="SAM" id="MobiDB-lite"/>
    </source>
</evidence>
<organism evidence="2">
    <name type="scientific">uncultured Caudovirales phage</name>
    <dbReference type="NCBI Taxonomy" id="2100421"/>
    <lineage>
        <taxon>Viruses</taxon>
        <taxon>Duplodnaviria</taxon>
        <taxon>Heunggongvirae</taxon>
        <taxon>Uroviricota</taxon>
        <taxon>Caudoviricetes</taxon>
        <taxon>Peduoviridae</taxon>
        <taxon>Maltschvirus</taxon>
        <taxon>Maltschvirus maltsch</taxon>
    </lineage>
</organism>
<protein>
    <submittedName>
        <fullName evidence="2">Uncharacterized protein</fullName>
    </submittedName>
</protein>
<evidence type="ECO:0000313" key="2">
    <source>
        <dbReference type="EMBL" id="CAB4189608.1"/>
    </source>
</evidence>
<sequence length="204" mass="21989">MPIVHVEPTDEYPVPYDISDEVSPNFLAEMAVAGATAELQVDLGVSLELDPADAARQENLLKAVISKQKSKNLTNVNTAFAAAAFLKTYGAQLAFDVASARAAITNKLMELANCGDPKFELKALELLGKHSDIGIFTERSEITINYKNPEDLEEAIKERVKRLLNADIIDITPLNNDLDEELGVASAEESADQTDTGEEPSGAA</sequence>
<gene>
    <name evidence="2" type="ORF">UFOVP1193_7</name>
</gene>
<dbReference type="EMBL" id="LR797156">
    <property type="protein sequence ID" value="CAB4189608.1"/>
    <property type="molecule type" value="Genomic_DNA"/>
</dbReference>
<feature type="compositionally biased region" description="Acidic residues" evidence="1">
    <location>
        <begin position="189"/>
        <end position="198"/>
    </location>
</feature>
<feature type="region of interest" description="Disordered" evidence="1">
    <location>
        <begin position="180"/>
        <end position="204"/>
    </location>
</feature>
<proteinExistence type="predicted"/>